<keyword evidence="2" id="KW-1185">Reference proteome</keyword>
<proteinExistence type="predicted"/>
<dbReference type="Gene3D" id="3.40.50.2000">
    <property type="entry name" value="Glycogen Phosphorylase B"/>
    <property type="match status" value="1"/>
</dbReference>
<evidence type="ECO:0000313" key="2">
    <source>
        <dbReference type="Proteomes" id="UP000583127"/>
    </source>
</evidence>
<keyword evidence="1" id="KW-0808">Transferase</keyword>
<reference evidence="1 2" key="1">
    <citation type="submission" date="2020-04" db="EMBL/GenBank/DDBJ databases">
        <title>Paraburkholderia sp. G-4-1-8 isolated from soil.</title>
        <authorList>
            <person name="Dahal R.H."/>
        </authorList>
    </citation>
    <scope>NUCLEOTIDE SEQUENCE [LARGE SCALE GENOMIC DNA]</scope>
    <source>
        <strain evidence="1 2">G-4-1-8</strain>
    </source>
</reference>
<sequence>MGDIEDFADTAALVCNLDLVVTTDTSVAHLAGALGKPCWLPLNFDCDWHWLHERADSPWYPRTMRLFRQPKPGEWDTVIVEVVEALTDR</sequence>
<dbReference type="RefSeq" id="WP_169498956.1">
    <property type="nucleotide sequence ID" value="NZ_JABBFZ010000010.1"/>
</dbReference>
<dbReference type="GO" id="GO:0016740">
    <property type="term" value="F:transferase activity"/>
    <property type="evidence" value="ECO:0007669"/>
    <property type="project" value="UniProtKB-KW"/>
</dbReference>
<dbReference type="EMBL" id="JABBFZ010000010">
    <property type="protein sequence ID" value="NML32707.1"/>
    <property type="molecule type" value="Genomic_DNA"/>
</dbReference>
<gene>
    <name evidence="1" type="ORF">HHL14_17915</name>
</gene>
<organism evidence="1 2">
    <name type="scientific">Paraburkholderia antibiotica</name>
    <dbReference type="NCBI Taxonomy" id="2728839"/>
    <lineage>
        <taxon>Bacteria</taxon>
        <taxon>Pseudomonadati</taxon>
        <taxon>Pseudomonadota</taxon>
        <taxon>Betaproteobacteria</taxon>
        <taxon>Burkholderiales</taxon>
        <taxon>Burkholderiaceae</taxon>
        <taxon>Paraburkholderia</taxon>
    </lineage>
</organism>
<evidence type="ECO:0000313" key="1">
    <source>
        <dbReference type="EMBL" id="NML32707.1"/>
    </source>
</evidence>
<protein>
    <submittedName>
        <fullName evidence="1">Glycosyltransferase family 9 protein</fullName>
    </submittedName>
</protein>
<dbReference type="AlphaFoldDB" id="A0A7X9ZY36"/>
<accession>A0A7X9ZY36</accession>
<dbReference type="SUPFAM" id="SSF53756">
    <property type="entry name" value="UDP-Glycosyltransferase/glycogen phosphorylase"/>
    <property type="match status" value="1"/>
</dbReference>
<comment type="caution">
    <text evidence="1">The sequence shown here is derived from an EMBL/GenBank/DDBJ whole genome shotgun (WGS) entry which is preliminary data.</text>
</comment>
<name>A0A7X9ZY36_9BURK</name>
<dbReference type="Proteomes" id="UP000583127">
    <property type="component" value="Unassembled WGS sequence"/>
</dbReference>